<protein>
    <recommendedName>
        <fullName evidence="2">Superoxide dismutase copper/zinc binding domain-containing protein</fullName>
    </recommendedName>
</protein>
<dbReference type="Proteomes" id="UP001412239">
    <property type="component" value="Unassembled WGS sequence"/>
</dbReference>
<dbReference type="EMBL" id="LN891013">
    <property type="protein sequence ID" value="CUS11713.1"/>
    <property type="molecule type" value="Genomic_DNA"/>
</dbReference>
<dbReference type="GO" id="GO:0006801">
    <property type="term" value="P:superoxide metabolic process"/>
    <property type="evidence" value="ECO:0007669"/>
    <property type="project" value="InterPro"/>
</dbReference>
<feature type="domain" description="Superoxide dismutase copper/zinc binding" evidence="2">
    <location>
        <begin position="52"/>
        <end position="157"/>
    </location>
</feature>
<evidence type="ECO:0000313" key="3">
    <source>
        <dbReference type="EMBL" id="CUS11713.1"/>
    </source>
</evidence>
<keyword evidence="4" id="KW-1185">Reference proteome</keyword>
<dbReference type="SUPFAM" id="SSF49329">
    <property type="entry name" value="Cu,Zn superoxide dismutase-like"/>
    <property type="match status" value="1"/>
</dbReference>
<organism evidence="3 4">
    <name type="scientific">Tuber aestivum</name>
    <name type="common">summer truffle</name>
    <dbReference type="NCBI Taxonomy" id="59557"/>
    <lineage>
        <taxon>Eukaryota</taxon>
        <taxon>Fungi</taxon>
        <taxon>Dikarya</taxon>
        <taxon>Ascomycota</taxon>
        <taxon>Pezizomycotina</taxon>
        <taxon>Pezizomycetes</taxon>
        <taxon>Pezizales</taxon>
        <taxon>Tuberaceae</taxon>
        <taxon>Tuber</taxon>
    </lineage>
</organism>
<dbReference type="InterPro" id="IPR001424">
    <property type="entry name" value="SOD_Cu_Zn_dom"/>
</dbReference>
<evidence type="ECO:0000313" key="4">
    <source>
        <dbReference type="Proteomes" id="UP001412239"/>
    </source>
</evidence>
<proteinExistence type="predicted"/>
<dbReference type="PANTHER" id="PTHR10003">
    <property type="entry name" value="SUPEROXIDE DISMUTASE CU-ZN -RELATED"/>
    <property type="match status" value="1"/>
</dbReference>
<dbReference type="Pfam" id="PF00080">
    <property type="entry name" value="Sod_Cu"/>
    <property type="match status" value="1"/>
</dbReference>
<evidence type="ECO:0000259" key="2">
    <source>
        <dbReference type="Pfam" id="PF00080"/>
    </source>
</evidence>
<feature type="region of interest" description="Disordered" evidence="1">
    <location>
        <begin position="93"/>
        <end position="122"/>
    </location>
</feature>
<name>A0A292PZ02_9PEZI</name>
<dbReference type="GO" id="GO:0005507">
    <property type="term" value="F:copper ion binding"/>
    <property type="evidence" value="ECO:0007669"/>
    <property type="project" value="InterPro"/>
</dbReference>
<evidence type="ECO:0000256" key="1">
    <source>
        <dbReference type="SAM" id="MobiDB-lite"/>
    </source>
</evidence>
<dbReference type="AlphaFoldDB" id="A0A292PZ02"/>
<sequence length="283" mass="30922">MYDTHKQEAAPSAIVSAIQDTGRDAIIRGSGKPNSAAVAILETHAKDIPSPVRGLVRMVQVSPKLTILDLTLQGLSPGRYHATIRTAGDISRGAASTGDIWGRQESGKEEEGDVPPRGELGSINVGKSGTASVLLDKPIEAWEIIGRSFVVSKERDGSFRPDGPDTIVGVIARSAGVWENEKTVCWLGFLAYLADLPPLPIRFMALGRLHPLCPPIFETNFYQRYQAFLMRFPDFRFVHVRAKPYGARGRKTSSEEWSDAIRHNLTWLDDGSINGEGISSHSC</sequence>
<reference evidence="3" key="1">
    <citation type="submission" date="2015-10" db="EMBL/GenBank/DDBJ databases">
        <authorList>
            <person name="Regsiter A."/>
            <person name="william w."/>
        </authorList>
    </citation>
    <scope>NUCLEOTIDE SEQUENCE</scope>
    <source>
        <strain evidence="3">Montdore</strain>
    </source>
</reference>
<accession>A0A292PZ02</accession>
<dbReference type="InterPro" id="IPR024134">
    <property type="entry name" value="SOD_Cu/Zn_/chaperone"/>
</dbReference>
<gene>
    <name evidence="3" type="ORF">GSTUAT00004168001</name>
</gene>
<dbReference type="Gene3D" id="2.60.40.200">
    <property type="entry name" value="Superoxide dismutase, copper/zinc binding domain"/>
    <property type="match status" value="1"/>
</dbReference>
<dbReference type="InterPro" id="IPR036423">
    <property type="entry name" value="SOD-like_Cu/Zn_dom_sf"/>
</dbReference>